<evidence type="ECO:0000313" key="4">
    <source>
        <dbReference type="Proteomes" id="UP000019754"/>
    </source>
</evidence>
<dbReference type="AlphaFoldDB" id="A0A022KX17"/>
<dbReference type="OrthoDB" id="8479889at2"/>
<dbReference type="HOGENOM" id="CLU_089257_0_0_11"/>
<keyword evidence="2" id="KW-0812">Transmembrane</keyword>
<keyword evidence="4" id="KW-1185">Reference proteome</keyword>
<keyword evidence="2" id="KW-1133">Transmembrane helix</keyword>
<protein>
    <recommendedName>
        <fullName evidence="5">DUF4191 domain-containing protein</fullName>
    </recommendedName>
</protein>
<proteinExistence type="predicted"/>
<dbReference type="RefSeq" id="WP_017822492.1">
    <property type="nucleotide sequence ID" value="NZ_AORC01000004.1"/>
</dbReference>
<organism evidence="3 4">
    <name type="scientific">Brachybacterium muris UCD-AY4</name>
    <dbReference type="NCBI Taxonomy" id="1249481"/>
    <lineage>
        <taxon>Bacteria</taxon>
        <taxon>Bacillati</taxon>
        <taxon>Actinomycetota</taxon>
        <taxon>Actinomycetes</taxon>
        <taxon>Micrococcales</taxon>
        <taxon>Dermabacteraceae</taxon>
        <taxon>Brachybacterium</taxon>
    </lineage>
</organism>
<feature type="region of interest" description="Disordered" evidence="1">
    <location>
        <begin position="232"/>
        <end position="251"/>
    </location>
</feature>
<comment type="caution">
    <text evidence="3">The sequence shown here is derived from an EMBL/GenBank/DDBJ whole genome shotgun (WGS) entry which is preliminary data.</text>
</comment>
<sequence length="251" mass="27892">MARKSETTRANDTSTRGRRNPDGTKKPGRIKQMVEVYKYTQEVDRTTAPWMLGALVAAIAIGVLISWLVFNSPWYGIFLGLGFGILAAMLILARKAERAAFARIKGQPGASLAAMQSIRRGWNVAEEPVQVDPRSQKMVFRAAGRAGIALVADDDSSTSMKLLEKERRSIRRVLQHEGVPIHQIIVGDGADQVPLHKLPTHMTRMKKVLTKDESAQVNKRLAALHRSIRQSVPKGVDPMRARPNRKAMRGR</sequence>
<keyword evidence="2" id="KW-0472">Membrane</keyword>
<dbReference type="STRING" id="1249481.D641_0103895"/>
<evidence type="ECO:0000256" key="2">
    <source>
        <dbReference type="SAM" id="Phobius"/>
    </source>
</evidence>
<evidence type="ECO:0000256" key="1">
    <source>
        <dbReference type="SAM" id="MobiDB-lite"/>
    </source>
</evidence>
<feature type="transmembrane region" description="Helical" evidence="2">
    <location>
        <begin position="48"/>
        <end position="68"/>
    </location>
</feature>
<dbReference type="EMBL" id="AORC01000004">
    <property type="protein sequence ID" value="EYT50416.1"/>
    <property type="molecule type" value="Genomic_DNA"/>
</dbReference>
<name>A0A022KX17_9MICO</name>
<feature type="compositionally biased region" description="Basic residues" evidence="1">
    <location>
        <begin position="242"/>
        <end position="251"/>
    </location>
</feature>
<reference evidence="3 4" key="1">
    <citation type="journal article" date="2013" name="Genome Announc.">
        <title>Draft genome sequence of an Actinobacterium, Brachybacterium muris strain UCD-AY4.</title>
        <authorList>
            <person name="Lo J.R."/>
            <person name="Lang J.M."/>
            <person name="Darling A.E."/>
            <person name="Eisen J.A."/>
            <person name="Coil D.A."/>
        </authorList>
    </citation>
    <scope>NUCLEOTIDE SEQUENCE [LARGE SCALE GENOMIC DNA]</scope>
    <source>
        <strain evidence="3 4">UCD-AY4</strain>
    </source>
</reference>
<evidence type="ECO:0000313" key="3">
    <source>
        <dbReference type="EMBL" id="EYT50416.1"/>
    </source>
</evidence>
<dbReference type="InterPro" id="IPR025445">
    <property type="entry name" value="DUF4191"/>
</dbReference>
<dbReference type="Proteomes" id="UP000019754">
    <property type="component" value="Unassembled WGS sequence"/>
</dbReference>
<gene>
    <name evidence="3" type="ORF">D641_0103895</name>
</gene>
<accession>A0A022KX17</accession>
<evidence type="ECO:0008006" key="5">
    <source>
        <dbReference type="Google" id="ProtNLM"/>
    </source>
</evidence>
<feature type="transmembrane region" description="Helical" evidence="2">
    <location>
        <begin position="74"/>
        <end position="93"/>
    </location>
</feature>
<dbReference type="Pfam" id="PF13829">
    <property type="entry name" value="DUF4191"/>
    <property type="match status" value="1"/>
</dbReference>
<feature type="region of interest" description="Disordered" evidence="1">
    <location>
        <begin position="1"/>
        <end position="27"/>
    </location>
</feature>